<reference evidence="5" key="1">
    <citation type="journal article" date="2023" name="Int. J. Syst. Evol. Microbiol.">
        <title>Mesoterricola silvestris gen. nov., sp. nov., Mesoterricola sediminis sp. nov., Geothrix oryzae sp. nov., Geothrix edaphica sp. nov., Geothrix rubra sp. nov., and Geothrix limicola sp. nov., six novel members of Acidobacteriota isolated from soils.</title>
        <authorList>
            <person name="Itoh H."/>
            <person name="Sugisawa Y."/>
            <person name="Mise K."/>
            <person name="Xu Z."/>
            <person name="Kuniyasu M."/>
            <person name="Ushijima N."/>
            <person name="Kawano K."/>
            <person name="Kobayashi E."/>
            <person name="Shiratori Y."/>
            <person name="Masuda Y."/>
            <person name="Senoo K."/>
        </authorList>
    </citation>
    <scope>NUCLEOTIDE SEQUENCE [LARGE SCALE GENOMIC DNA]</scope>
    <source>
        <strain evidence="5">W79</strain>
    </source>
</reference>
<dbReference type="CDD" id="cd03354">
    <property type="entry name" value="LbH_SAT"/>
    <property type="match status" value="1"/>
</dbReference>
<sequence length="320" mass="34275">MNPGTRPEPGNPAALGPLVEALCCAGMGWEGAHSKPNLRREFPSRQAVVDLVEDLRSVLFPGYFGPSELTAETMGFHAGATLDRILHGLQEQIRRGFCATSGNGGEACDGQDHARALAEAFVSRLPDVRRMLGTDVEAAYEGDPALTNPDEAIFCYPGILAITSQRLAHELHVLGVPLIPRMITEHAHSVTGIDIHPGARIGEGFFIDHGTGVVIGETTIIGRKVRLYQGVTLGAKSFPLDEHGNPIKGVDRHPIVEDEVTIYSNATILGRITLGRGSTIGGNVWLTQSVPAGAMVTQLSQYTATQIHGAYSPSWSSWMI</sequence>
<gene>
    <name evidence="4" type="ORF">METEAL_08980</name>
</gene>
<dbReference type="KEGG" id="msil:METEAL_08980"/>
<dbReference type="SUPFAM" id="SSF51161">
    <property type="entry name" value="Trimeric LpxA-like enzymes"/>
    <property type="match status" value="1"/>
</dbReference>
<evidence type="ECO:0000256" key="2">
    <source>
        <dbReference type="ARBA" id="ARBA00022679"/>
    </source>
</evidence>
<evidence type="ECO:0000313" key="4">
    <source>
        <dbReference type="EMBL" id="BDU71724.1"/>
    </source>
</evidence>
<dbReference type="EMBL" id="AP027080">
    <property type="protein sequence ID" value="BDU71724.1"/>
    <property type="molecule type" value="Genomic_DNA"/>
</dbReference>
<evidence type="ECO:0000256" key="1">
    <source>
        <dbReference type="ARBA" id="ARBA00022605"/>
    </source>
</evidence>
<organism evidence="4 5">
    <name type="scientific">Mesoterricola silvestris</name>
    <dbReference type="NCBI Taxonomy" id="2927979"/>
    <lineage>
        <taxon>Bacteria</taxon>
        <taxon>Pseudomonadati</taxon>
        <taxon>Acidobacteriota</taxon>
        <taxon>Holophagae</taxon>
        <taxon>Holophagales</taxon>
        <taxon>Holophagaceae</taxon>
        <taxon>Mesoterricola</taxon>
    </lineage>
</organism>
<dbReference type="GO" id="GO:0008652">
    <property type="term" value="P:amino acid biosynthetic process"/>
    <property type="evidence" value="ECO:0007669"/>
    <property type="project" value="UniProtKB-KW"/>
</dbReference>
<dbReference type="Gene3D" id="2.160.10.10">
    <property type="entry name" value="Hexapeptide repeat proteins"/>
    <property type="match status" value="1"/>
</dbReference>
<dbReference type="InterPro" id="IPR011004">
    <property type="entry name" value="Trimer_LpxA-like_sf"/>
</dbReference>
<keyword evidence="5" id="KW-1185">Reference proteome</keyword>
<accession>A0AA48GIM7</accession>
<keyword evidence="3" id="KW-0012">Acyltransferase</keyword>
<proteinExistence type="predicted"/>
<dbReference type="Proteomes" id="UP001238179">
    <property type="component" value="Chromosome"/>
</dbReference>
<dbReference type="FunFam" id="2.160.10.10:FF:000015">
    <property type="entry name" value="Serine acetyltransferase, plasmid"/>
    <property type="match status" value="1"/>
</dbReference>
<dbReference type="InterPro" id="IPR045304">
    <property type="entry name" value="LbH_SAT"/>
</dbReference>
<evidence type="ECO:0000256" key="3">
    <source>
        <dbReference type="ARBA" id="ARBA00023315"/>
    </source>
</evidence>
<keyword evidence="2" id="KW-0808">Transferase</keyword>
<dbReference type="Gene3D" id="1.10.3130.10">
    <property type="entry name" value="serine acetyltransferase, domain 1"/>
    <property type="match status" value="1"/>
</dbReference>
<dbReference type="PANTHER" id="PTHR42811">
    <property type="entry name" value="SERINE ACETYLTRANSFERASE"/>
    <property type="match status" value="1"/>
</dbReference>
<name>A0AA48GIM7_9BACT</name>
<dbReference type="InterPro" id="IPR042122">
    <property type="entry name" value="Ser_AcTrfase_N_sf"/>
</dbReference>
<dbReference type="GO" id="GO:0016746">
    <property type="term" value="F:acyltransferase activity"/>
    <property type="evidence" value="ECO:0007669"/>
    <property type="project" value="UniProtKB-KW"/>
</dbReference>
<evidence type="ECO:0000313" key="5">
    <source>
        <dbReference type="Proteomes" id="UP001238179"/>
    </source>
</evidence>
<dbReference type="RefSeq" id="WP_394366784.1">
    <property type="nucleotide sequence ID" value="NZ_AP027080.1"/>
</dbReference>
<protein>
    <submittedName>
        <fullName evidence="4">Serine acetyltransferase</fullName>
    </submittedName>
</protein>
<keyword evidence="1" id="KW-0028">Amino-acid biosynthesis</keyword>
<dbReference type="AlphaFoldDB" id="A0AA48GIM7"/>